<feature type="domain" description="DNA-binding transcriptional repressor CapW winged helix-turn-helix" evidence="3">
    <location>
        <begin position="10"/>
        <end position="90"/>
    </location>
</feature>
<dbReference type="PANTHER" id="PTHR34580:SF3">
    <property type="entry name" value="PROTEIN PAFB"/>
    <property type="match status" value="1"/>
</dbReference>
<dbReference type="Pfam" id="PF13280">
    <property type="entry name" value="WYL"/>
    <property type="match status" value="1"/>
</dbReference>
<dbReference type="PIRSF" id="PIRSF015558">
    <property type="entry name" value="Txn_reg_DeoR_prd"/>
    <property type="match status" value="1"/>
</dbReference>
<evidence type="ECO:0000313" key="5">
    <source>
        <dbReference type="Proteomes" id="UP000003257"/>
    </source>
</evidence>
<dbReference type="RefSeq" id="WP_007120668.1">
    <property type="nucleotide sequence ID" value="NZ_ABID01000008.1"/>
</dbReference>
<gene>
    <name evidence="4" type="ORF">OIHEL45_18221</name>
</gene>
<evidence type="ECO:0008006" key="6">
    <source>
        <dbReference type="Google" id="ProtNLM"/>
    </source>
</evidence>
<evidence type="ECO:0000259" key="3">
    <source>
        <dbReference type="Pfam" id="PF26109"/>
    </source>
</evidence>
<feature type="domain" description="WYL" evidence="1">
    <location>
        <begin position="124"/>
        <end position="191"/>
    </location>
</feature>
<reference evidence="4 5" key="1">
    <citation type="submission" date="2007-11" db="EMBL/GenBank/DDBJ databases">
        <authorList>
            <person name="Wagner-Dobler I."/>
            <person name="Ferriera S."/>
            <person name="Johnson J."/>
            <person name="Kravitz S."/>
            <person name="Beeson K."/>
            <person name="Sutton G."/>
            <person name="Rogers Y.-H."/>
            <person name="Friedman R."/>
            <person name="Frazier M."/>
            <person name="Venter J.C."/>
        </authorList>
    </citation>
    <scope>NUCLEOTIDE SEQUENCE [LARGE SCALE GENOMIC DNA]</scope>
    <source>
        <strain evidence="4 5">HEL-45</strain>
    </source>
</reference>
<dbReference type="Proteomes" id="UP000003257">
    <property type="component" value="Unassembled WGS sequence"/>
</dbReference>
<proteinExistence type="predicted"/>
<dbReference type="EMBL" id="ABID01000008">
    <property type="protein sequence ID" value="EDQ03779.1"/>
    <property type="molecule type" value="Genomic_DNA"/>
</dbReference>
<dbReference type="InterPro" id="IPR026881">
    <property type="entry name" value="WYL_dom"/>
</dbReference>
<evidence type="ECO:0000313" key="4">
    <source>
        <dbReference type="EMBL" id="EDQ03779.1"/>
    </source>
</evidence>
<feature type="domain" description="DNA-binding transcriptional repressor CapW C-terminal dimerisation" evidence="2">
    <location>
        <begin position="209"/>
        <end position="283"/>
    </location>
</feature>
<keyword evidence="5" id="KW-1185">Reference proteome</keyword>
<dbReference type="PROSITE" id="PS52050">
    <property type="entry name" value="WYL"/>
    <property type="match status" value="1"/>
</dbReference>
<accession>A0ABP2D6C9</accession>
<dbReference type="InterPro" id="IPR016634">
    <property type="entry name" value="CapW-like"/>
</dbReference>
<dbReference type="InterPro" id="IPR051534">
    <property type="entry name" value="CBASS_pafABC_assoc_protein"/>
</dbReference>
<organism evidence="4 5">
    <name type="scientific">Sulfitobacter indolifex HEL-45</name>
    <dbReference type="NCBI Taxonomy" id="391624"/>
    <lineage>
        <taxon>Bacteria</taxon>
        <taxon>Pseudomonadati</taxon>
        <taxon>Pseudomonadota</taxon>
        <taxon>Alphaproteobacteria</taxon>
        <taxon>Rhodobacterales</taxon>
        <taxon>Roseobacteraceae</taxon>
        <taxon>Sulfitobacter</taxon>
    </lineage>
</organism>
<dbReference type="Pfam" id="PF26109">
    <property type="entry name" value="WHD_BrxR"/>
    <property type="match status" value="1"/>
</dbReference>
<dbReference type="Pfam" id="PF26107">
    <property type="entry name" value="BrxR_CTD"/>
    <property type="match status" value="1"/>
</dbReference>
<protein>
    <recommendedName>
        <fullName evidence="6">WYL domain-containing protein</fullName>
    </recommendedName>
</protein>
<comment type="caution">
    <text evidence="4">The sequence shown here is derived from an EMBL/GenBank/DDBJ whole genome shotgun (WGS) entry which is preliminary data.</text>
</comment>
<evidence type="ECO:0000259" key="1">
    <source>
        <dbReference type="Pfam" id="PF13280"/>
    </source>
</evidence>
<dbReference type="InterPro" id="IPR059019">
    <property type="entry name" value="WHD_CapW"/>
</dbReference>
<sequence>MKHESIKPSQRKRYEFIEFQLMWGGTVGRKILTEKFEISPQQATLDLTSYLDLEPKNMAYDPRQRTYIARSGFCPAFVKGEATEYLQHLEMLHHGYRAPDEIWPANIPEFDAVAASTRKTDPATLKAVLRAIRDRHCVEVLYVSLSSESESPRCLYPHAIASDGHRWHMRAFDRDKNRYSDFVLSRIEKITTKKDNDQELPEDKEWSKIVDLRLQPDPTLGDRQRERLEIEYNMSDGDLLLEVRQAMLFYYLRFYGFNPHDIEEGMIRNKSSFSLSIKNLEEVDECIGRRS</sequence>
<dbReference type="PANTHER" id="PTHR34580">
    <property type="match status" value="1"/>
</dbReference>
<evidence type="ECO:0000259" key="2">
    <source>
        <dbReference type="Pfam" id="PF26107"/>
    </source>
</evidence>
<name>A0ABP2D6C9_9RHOB</name>
<dbReference type="InterPro" id="IPR059020">
    <property type="entry name" value="CapW_CTD"/>
</dbReference>